<organism evidence="1">
    <name type="scientific">hydrothermal vent metagenome</name>
    <dbReference type="NCBI Taxonomy" id="652676"/>
    <lineage>
        <taxon>unclassified sequences</taxon>
        <taxon>metagenomes</taxon>
        <taxon>ecological metagenomes</taxon>
    </lineage>
</organism>
<gene>
    <name evidence="1" type="ORF">MNBD_GAMMA23-2008</name>
</gene>
<name>A0A3B0ZIJ2_9ZZZZ</name>
<reference evidence="1" key="1">
    <citation type="submission" date="2018-06" db="EMBL/GenBank/DDBJ databases">
        <authorList>
            <person name="Zhirakovskaya E."/>
        </authorList>
    </citation>
    <scope>NUCLEOTIDE SEQUENCE</scope>
</reference>
<protein>
    <submittedName>
        <fullName evidence="1">Uncharacterized protein</fullName>
    </submittedName>
</protein>
<dbReference type="AlphaFoldDB" id="A0A3B0ZIJ2"/>
<dbReference type="EMBL" id="UOFT01000033">
    <property type="protein sequence ID" value="VAW93298.1"/>
    <property type="molecule type" value="Genomic_DNA"/>
</dbReference>
<evidence type="ECO:0000313" key="1">
    <source>
        <dbReference type="EMBL" id="VAW93298.1"/>
    </source>
</evidence>
<sequence length="137" mass="15399">MNAWLTTIFFIMLSACANAASPKQVSNIDICKVIQLTINLPKLQQYYHIAEKPERKPLKLFISDKKISCASLTKFNEPVILLDSINDSPYVHIVNISPTPQTIEVSFTYKAEGIKGLANFKRQGAEWQTVISSIVEQ</sequence>
<accession>A0A3B0ZIJ2</accession>
<proteinExistence type="predicted"/>